<protein>
    <recommendedName>
        <fullName evidence="3">Beta-lactamase-related domain-containing protein</fullName>
    </recommendedName>
</protein>
<dbReference type="InterPro" id="IPR001466">
    <property type="entry name" value="Beta-lactam-related"/>
</dbReference>
<dbReference type="PANTHER" id="PTHR43283">
    <property type="entry name" value="BETA-LACTAMASE-RELATED"/>
    <property type="match status" value="1"/>
</dbReference>
<dbReference type="RefSeq" id="WP_189564017.1">
    <property type="nucleotide sequence ID" value="NZ_BMXF01000001.1"/>
</dbReference>
<sequence>MRTLLKSPILLFVGLAITLILDSSAFAQSTSDPDSLTKNSSPWNPKERQVPKGSKVHELSAGLPIVAFSAGGAKEKALDDFMEEQKVAGFLILQDGKIRLERYALGHNDSNPWNSFSIAKSVTSTLVGAAIKDSYIKNVDDYVTNYLPDLKGSAYDSVTIRHLLTMTSGVRWNENYTDPNADIARFNTEPIEPGMNATVSYMRSLPAVAAPGKKFQYSTGETHLLGALVSAATQQTLSHYLSTKIWIPYGMQQKATWTLDRTGQEMAGCCLQLPLRDFARFGQFVLEDGSIDGESIVPDDWFKTATQIQVPLWPGGGYGYGWWIFNPNSFEALGIHGQMIYIDPSRKLVIAVNSAWPEADSNQRHFAVENFVKSIAAEIDKEEKESAGK</sequence>
<proteinExistence type="predicted"/>
<dbReference type="InterPro" id="IPR012338">
    <property type="entry name" value="Beta-lactam/transpept-like"/>
</dbReference>
<feature type="region of interest" description="Disordered" evidence="1">
    <location>
        <begin position="28"/>
        <end position="54"/>
    </location>
</feature>
<feature type="compositionally biased region" description="Basic and acidic residues" evidence="1">
    <location>
        <begin position="45"/>
        <end position="54"/>
    </location>
</feature>
<dbReference type="AlphaFoldDB" id="A0A8J3D3C4"/>
<feature type="domain" description="Beta-lactamase-related" evidence="3">
    <location>
        <begin position="76"/>
        <end position="358"/>
    </location>
</feature>
<comment type="caution">
    <text evidence="4">The sequence shown here is derived from an EMBL/GenBank/DDBJ whole genome shotgun (WGS) entry which is preliminary data.</text>
</comment>
<dbReference type="Pfam" id="PF00144">
    <property type="entry name" value="Beta-lactamase"/>
    <property type="match status" value="1"/>
</dbReference>
<gene>
    <name evidence="4" type="ORF">GCM10007390_18500</name>
</gene>
<evidence type="ECO:0000256" key="1">
    <source>
        <dbReference type="SAM" id="MobiDB-lite"/>
    </source>
</evidence>
<organism evidence="4 5">
    <name type="scientific">Persicitalea jodogahamensis</name>
    <dbReference type="NCBI Taxonomy" id="402147"/>
    <lineage>
        <taxon>Bacteria</taxon>
        <taxon>Pseudomonadati</taxon>
        <taxon>Bacteroidota</taxon>
        <taxon>Cytophagia</taxon>
        <taxon>Cytophagales</taxon>
        <taxon>Spirosomataceae</taxon>
        <taxon>Persicitalea</taxon>
    </lineage>
</organism>
<dbReference type="Proteomes" id="UP000598271">
    <property type="component" value="Unassembled WGS sequence"/>
</dbReference>
<accession>A0A8J3D3C4</accession>
<reference evidence="4 5" key="1">
    <citation type="journal article" date="2014" name="Int. J. Syst. Evol. Microbiol.">
        <title>Complete genome sequence of Corynebacterium casei LMG S-19264T (=DSM 44701T), isolated from a smear-ripened cheese.</title>
        <authorList>
            <consortium name="US DOE Joint Genome Institute (JGI-PGF)"/>
            <person name="Walter F."/>
            <person name="Albersmeier A."/>
            <person name="Kalinowski J."/>
            <person name="Ruckert C."/>
        </authorList>
    </citation>
    <scope>NUCLEOTIDE SEQUENCE [LARGE SCALE GENOMIC DNA]</scope>
    <source>
        <strain evidence="4 5">KCTC 12866</strain>
    </source>
</reference>
<keyword evidence="5" id="KW-1185">Reference proteome</keyword>
<evidence type="ECO:0000259" key="3">
    <source>
        <dbReference type="Pfam" id="PF00144"/>
    </source>
</evidence>
<feature type="compositionally biased region" description="Polar residues" evidence="1">
    <location>
        <begin position="28"/>
        <end position="43"/>
    </location>
</feature>
<evidence type="ECO:0000313" key="5">
    <source>
        <dbReference type="Proteomes" id="UP000598271"/>
    </source>
</evidence>
<feature type="chain" id="PRO_5035160831" description="Beta-lactamase-related domain-containing protein" evidence="2">
    <location>
        <begin position="28"/>
        <end position="389"/>
    </location>
</feature>
<dbReference type="Gene3D" id="3.40.710.10">
    <property type="entry name" value="DD-peptidase/beta-lactamase superfamily"/>
    <property type="match status" value="1"/>
</dbReference>
<dbReference type="PANTHER" id="PTHR43283:SF14">
    <property type="entry name" value="BLL8153 PROTEIN"/>
    <property type="match status" value="1"/>
</dbReference>
<name>A0A8J3D3C4_9BACT</name>
<evidence type="ECO:0000256" key="2">
    <source>
        <dbReference type="SAM" id="SignalP"/>
    </source>
</evidence>
<dbReference type="SUPFAM" id="SSF56601">
    <property type="entry name" value="beta-lactamase/transpeptidase-like"/>
    <property type="match status" value="1"/>
</dbReference>
<dbReference type="InterPro" id="IPR050789">
    <property type="entry name" value="Diverse_Enzym_Activities"/>
</dbReference>
<feature type="signal peptide" evidence="2">
    <location>
        <begin position="1"/>
        <end position="27"/>
    </location>
</feature>
<keyword evidence="2" id="KW-0732">Signal</keyword>
<dbReference type="EMBL" id="BMXF01000001">
    <property type="protein sequence ID" value="GHB64795.1"/>
    <property type="molecule type" value="Genomic_DNA"/>
</dbReference>
<evidence type="ECO:0000313" key="4">
    <source>
        <dbReference type="EMBL" id="GHB64795.1"/>
    </source>
</evidence>